<feature type="transmembrane region" description="Helical" evidence="1">
    <location>
        <begin position="46"/>
        <end position="76"/>
    </location>
</feature>
<evidence type="ECO:0000313" key="2">
    <source>
        <dbReference type="EMBL" id="SNQ48991.1"/>
    </source>
</evidence>
<feature type="transmembrane region" description="Helical" evidence="1">
    <location>
        <begin position="96"/>
        <end position="116"/>
    </location>
</feature>
<organism evidence="2 3">
    <name type="scientific">Frankia canadensis</name>
    <dbReference type="NCBI Taxonomy" id="1836972"/>
    <lineage>
        <taxon>Bacteria</taxon>
        <taxon>Bacillati</taxon>
        <taxon>Actinomycetota</taxon>
        <taxon>Actinomycetes</taxon>
        <taxon>Frankiales</taxon>
        <taxon>Frankiaceae</taxon>
        <taxon>Frankia</taxon>
    </lineage>
</organism>
<sequence length="208" mass="21375">MLAGCPWPVGVHLAARTIPRAGVPIPMTTRTQRAAREPHRPWRQRLLLVAAALAVLRAVQAAVAALTVLAVTALELERPAPRLHLARLGEVEPRPLTPPTALVMLAVSTACCVLLLRGRGIASAFAGVKAFALVAAATIAGCLAAGPMGTRLVVAGCGASLVVLLWPAVRTAAVRVLTAIGLPHTDGRIADVALALKIAVLTALVLAP</sequence>
<reference evidence="2 3" key="1">
    <citation type="submission" date="2017-06" db="EMBL/GenBank/DDBJ databases">
        <authorList>
            <person name="Kim H.J."/>
            <person name="Triplett B.A."/>
        </authorList>
    </citation>
    <scope>NUCLEOTIDE SEQUENCE [LARGE SCALE GENOMIC DNA]</scope>
    <source>
        <strain evidence="2">FRACA_ARgP5</strain>
    </source>
</reference>
<feature type="transmembrane region" description="Helical" evidence="1">
    <location>
        <begin position="128"/>
        <end position="146"/>
    </location>
</feature>
<evidence type="ECO:0000313" key="3">
    <source>
        <dbReference type="Proteomes" id="UP000234331"/>
    </source>
</evidence>
<keyword evidence="1" id="KW-0812">Transmembrane</keyword>
<dbReference type="AlphaFoldDB" id="A0A2I2KTJ8"/>
<name>A0A2I2KTJ8_9ACTN</name>
<gene>
    <name evidence="2" type="ORF">FRACA_2980005</name>
</gene>
<dbReference type="Proteomes" id="UP000234331">
    <property type="component" value="Unassembled WGS sequence"/>
</dbReference>
<proteinExistence type="predicted"/>
<keyword evidence="3" id="KW-1185">Reference proteome</keyword>
<protein>
    <submittedName>
        <fullName evidence="2">Uncharacterized protein</fullName>
    </submittedName>
</protein>
<keyword evidence="1" id="KW-1133">Transmembrane helix</keyword>
<dbReference type="EMBL" id="FZMO01000221">
    <property type="protein sequence ID" value="SNQ48991.1"/>
    <property type="molecule type" value="Genomic_DNA"/>
</dbReference>
<evidence type="ECO:0000256" key="1">
    <source>
        <dbReference type="SAM" id="Phobius"/>
    </source>
</evidence>
<feature type="transmembrane region" description="Helical" evidence="1">
    <location>
        <begin position="152"/>
        <end position="169"/>
    </location>
</feature>
<keyword evidence="1" id="KW-0472">Membrane</keyword>
<accession>A0A2I2KTJ8</accession>